<keyword evidence="3" id="KW-1185">Reference proteome</keyword>
<evidence type="ECO:0000256" key="1">
    <source>
        <dbReference type="SAM" id="SignalP"/>
    </source>
</evidence>
<accession>A0AAF0WH91</accession>
<reference evidence="2" key="1">
    <citation type="journal article" date="2016" name="Nat. Genet.">
        <title>A high-quality carrot genome assembly provides new insights into carotenoid accumulation and asterid genome evolution.</title>
        <authorList>
            <person name="Iorizzo M."/>
            <person name="Ellison S."/>
            <person name="Senalik D."/>
            <person name="Zeng P."/>
            <person name="Satapoomin P."/>
            <person name="Huang J."/>
            <person name="Bowman M."/>
            <person name="Iovene M."/>
            <person name="Sanseverino W."/>
            <person name="Cavagnaro P."/>
            <person name="Yildiz M."/>
            <person name="Macko-Podgorni A."/>
            <person name="Moranska E."/>
            <person name="Grzebelus E."/>
            <person name="Grzebelus D."/>
            <person name="Ashrafi H."/>
            <person name="Zheng Z."/>
            <person name="Cheng S."/>
            <person name="Spooner D."/>
            <person name="Van Deynze A."/>
            <person name="Simon P."/>
        </authorList>
    </citation>
    <scope>NUCLEOTIDE SEQUENCE</scope>
    <source>
        <tissue evidence="2">Leaf</tissue>
    </source>
</reference>
<dbReference type="AlphaFoldDB" id="A0AAF0WH91"/>
<sequence length="67" mass="7085">MTSSNSNSSSVLLTLFVLAILLSPALVVPSQAARFRVPETGENRLVCINCICCEPAPSRKCACCVCP</sequence>
<feature type="chain" id="PRO_5041983518" evidence="1">
    <location>
        <begin position="33"/>
        <end position="67"/>
    </location>
</feature>
<dbReference type="PANTHER" id="PTHR36328:SF7">
    <property type="entry name" value="TRANSMEMBRANE PROTEIN"/>
    <property type="match status" value="1"/>
</dbReference>
<name>A0AAF0WH91_DAUCS</name>
<evidence type="ECO:0000313" key="3">
    <source>
        <dbReference type="Proteomes" id="UP000077755"/>
    </source>
</evidence>
<proteinExistence type="predicted"/>
<dbReference type="PANTHER" id="PTHR36328">
    <property type="entry name" value="TRANSMEMBRANE PROTEIN"/>
    <property type="match status" value="1"/>
</dbReference>
<keyword evidence="1" id="KW-0732">Signal</keyword>
<feature type="signal peptide" evidence="1">
    <location>
        <begin position="1"/>
        <end position="32"/>
    </location>
</feature>
<organism evidence="2 3">
    <name type="scientific">Daucus carota subsp. sativus</name>
    <name type="common">Carrot</name>
    <dbReference type="NCBI Taxonomy" id="79200"/>
    <lineage>
        <taxon>Eukaryota</taxon>
        <taxon>Viridiplantae</taxon>
        <taxon>Streptophyta</taxon>
        <taxon>Embryophyta</taxon>
        <taxon>Tracheophyta</taxon>
        <taxon>Spermatophyta</taxon>
        <taxon>Magnoliopsida</taxon>
        <taxon>eudicotyledons</taxon>
        <taxon>Gunneridae</taxon>
        <taxon>Pentapetalae</taxon>
        <taxon>asterids</taxon>
        <taxon>campanulids</taxon>
        <taxon>Apiales</taxon>
        <taxon>Apiaceae</taxon>
        <taxon>Apioideae</taxon>
        <taxon>Scandiceae</taxon>
        <taxon>Daucinae</taxon>
        <taxon>Daucus</taxon>
        <taxon>Daucus sect. Daucus</taxon>
    </lineage>
</organism>
<dbReference type="EMBL" id="CP093344">
    <property type="protein sequence ID" value="WOG89346.1"/>
    <property type="molecule type" value="Genomic_DNA"/>
</dbReference>
<dbReference type="Proteomes" id="UP000077755">
    <property type="component" value="Chromosome 2"/>
</dbReference>
<gene>
    <name evidence="2" type="ORF">DCAR_0208584</name>
</gene>
<protein>
    <submittedName>
        <fullName evidence="2">Uncharacterized protein</fullName>
    </submittedName>
</protein>
<evidence type="ECO:0000313" key="2">
    <source>
        <dbReference type="EMBL" id="WOG89346.1"/>
    </source>
</evidence>
<reference evidence="2" key="2">
    <citation type="submission" date="2022-03" db="EMBL/GenBank/DDBJ databases">
        <title>Draft title - Genomic analysis of global carrot germplasm unveils the trajectory of domestication and the origin of high carotenoid orange carrot.</title>
        <authorList>
            <person name="Iorizzo M."/>
            <person name="Ellison S."/>
            <person name="Senalik D."/>
            <person name="Macko-Podgorni A."/>
            <person name="Grzebelus D."/>
            <person name="Bostan H."/>
            <person name="Rolling W."/>
            <person name="Curaba J."/>
            <person name="Simon P."/>
        </authorList>
    </citation>
    <scope>NUCLEOTIDE SEQUENCE</scope>
    <source>
        <tissue evidence="2">Leaf</tissue>
    </source>
</reference>